<protein>
    <submittedName>
        <fullName evidence="1">Kinase-like protein</fullName>
    </submittedName>
</protein>
<proteinExistence type="predicted"/>
<name>A0ACB6Z7L4_THEGA</name>
<accession>A0ACB6Z7L4</accession>
<gene>
    <name evidence="1" type="ORF">BDM02DRAFT_3202938</name>
</gene>
<dbReference type="EMBL" id="MU118080">
    <property type="protein sequence ID" value="KAF9645725.1"/>
    <property type="molecule type" value="Genomic_DNA"/>
</dbReference>
<dbReference type="Proteomes" id="UP000886501">
    <property type="component" value="Unassembled WGS sequence"/>
</dbReference>
<sequence>MAPPTHPALQQIYHLDRSSSDFHDKLDNVLHGQEYYQCIPNLKEGDLVWLVNYLDKTLDRLGPSSPAFRKCLRELRSICGARATLPTAYTLPFDLITVGPIPFASGGSGDVYKETLNGSTVCVKRVRVSTQDDLAAAAKIFCQEAVMWKHLKHPNILPLLGVTLSPLQLVSNWMPGGDLSGYVKNSDTNRLGLSRHQLSDVAKGLHYLHSRNVIHGDLKGFNILVDVEHNQVHARIADFGLAIVTKNLNSIRLTTSQNFQTPLWCAPEVLYGEDPTKESDIFSFAMVMIEIFTGAIPFSGRSVFVAISAIMGGERPPRPAHPTFTDNLRTLMQRCWDQDPRLRPEISEVLQILHPPSISH</sequence>
<keyword evidence="2" id="KW-1185">Reference proteome</keyword>
<evidence type="ECO:0000313" key="1">
    <source>
        <dbReference type="EMBL" id="KAF9645725.1"/>
    </source>
</evidence>
<organism evidence="1 2">
    <name type="scientific">Thelephora ganbajun</name>
    <name type="common">Ganba fungus</name>
    <dbReference type="NCBI Taxonomy" id="370292"/>
    <lineage>
        <taxon>Eukaryota</taxon>
        <taxon>Fungi</taxon>
        <taxon>Dikarya</taxon>
        <taxon>Basidiomycota</taxon>
        <taxon>Agaricomycotina</taxon>
        <taxon>Agaricomycetes</taxon>
        <taxon>Thelephorales</taxon>
        <taxon>Thelephoraceae</taxon>
        <taxon>Thelephora</taxon>
    </lineage>
</organism>
<comment type="caution">
    <text evidence="1">The sequence shown here is derived from an EMBL/GenBank/DDBJ whole genome shotgun (WGS) entry which is preliminary data.</text>
</comment>
<reference evidence="1" key="1">
    <citation type="submission" date="2019-10" db="EMBL/GenBank/DDBJ databases">
        <authorList>
            <consortium name="DOE Joint Genome Institute"/>
            <person name="Kuo A."/>
            <person name="Miyauchi S."/>
            <person name="Kiss E."/>
            <person name="Drula E."/>
            <person name="Kohler A."/>
            <person name="Sanchez-Garcia M."/>
            <person name="Andreopoulos B."/>
            <person name="Barry K.W."/>
            <person name="Bonito G."/>
            <person name="Buee M."/>
            <person name="Carver A."/>
            <person name="Chen C."/>
            <person name="Cichocki N."/>
            <person name="Clum A."/>
            <person name="Culley D."/>
            <person name="Crous P.W."/>
            <person name="Fauchery L."/>
            <person name="Girlanda M."/>
            <person name="Hayes R."/>
            <person name="Keri Z."/>
            <person name="Labutti K."/>
            <person name="Lipzen A."/>
            <person name="Lombard V."/>
            <person name="Magnuson J."/>
            <person name="Maillard F."/>
            <person name="Morin E."/>
            <person name="Murat C."/>
            <person name="Nolan M."/>
            <person name="Ohm R."/>
            <person name="Pangilinan J."/>
            <person name="Pereira M."/>
            <person name="Perotto S."/>
            <person name="Peter M."/>
            <person name="Riley R."/>
            <person name="Sitrit Y."/>
            <person name="Stielow B."/>
            <person name="Szollosi G."/>
            <person name="Zifcakova L."/>
            <person name="Stursova M."/>
            <person name="Spatafora J.W."/>
            <person name="Tedersoo L."/>
            <person name="Vaario L.-M."/>
            <person name="Yamada A."/>
            <person name="Yan M."/>
            <person name="Wang P."/>
            <person name="Xu J."/>
            <person name="Bruns T."/>
            <person name="Baldrian P."/>
            <person name="Vilgalys R."/>
            <person name="Henrissat B."/>
            <person name="Grigoriev I.V."/>
            <person name="Hibbett D."/>
            <person name="Nagy L.G."/>
            <person name="Martin F.M."/>
        </authorList>
    </citation>
    <scope>NUCLEOTIDE SEQUENCE</scope>
    <source>
        <strain evidence="1">P2</strain>
    </source>
</reference>
<reference evidence="1" key="2">
    <citation type="journal article" date="2020" name="Nat. Commun.">
        <title>Large-scale genome sequencing of mycorrhizal fungi provides insights into the early evolution of symbiotic traits.</title>
        <authorList>
            <person name="Miyauchi S."/>
            <person name="Kiss E."/>
            <person name="Kuo A."/>
            <person name="Drula E."/>
            <person name="Kohler A."/>
            <person name="Sanchez-Garcia M."/>
            <person name="Morin E."/>
            <person name="Andreopoulos B."/>
            <person name="Barry K.W."/>
            <person name="Bonito G."/>
            <person name="Buee M."/>
            <person name="Carver A."/>
            <person name="Chen C."/>
            <person name="Cichocki N."/>
            <person name="Clum A."/>
            <person name="Culley D."/>
            <person name="Crous P.W."/>
            <person name="Fauchery L."/>
            <person name="Girlanda M."/>
            <person name="Hayes R.D."/>
            <person name="Keri Z."/>
            <person name="LaButti K."/>
            <person name="Lipzen A."/>
            <person name="Lombard V."/>
            <person name="Magnuson J."/>
            <person name="Maillard F."/>
            <person name="Murat C."/>
            <person name="Nolan M."/>
            <person name="Ohm R.A."/>
            <person name="Pangilinan J."/>
            <person name="Pereira M.F."/>
            <person name="Perotto S."/>
            <person name="Peter M."/>
            <person name="Pfister S."/>
            <person name="Riley R."/>
            <person name="Sitrit Y."/>
            <person name="Stielow J.B."/>
            <person name="Szollosi G."/>
            <person name="Zifcakova L."/>
            <person name="Stursova M."/>
            <person name="Spatafora J.W."/>
            <person name="Tedersoo L."/>
            <person name="Vaario L.M."/>
            <person name="Yamada A."/>
            <person name="Yan M."/>
            <person name="Wang P."/>
            <person name="Xu J."/>
            <person name="Bruns T."/>
            <person name="Baldrian P."/>
            <person name="Vilgalys R."/>
            <person name="Dunand C."/>
            <person name="Henrissat B."/>
            <person name="Grigoriev I.V."/>
            <person name="Hibbett D."/>
            <person name="Nagy L.G."/>
            <person name="Martin F.M."/>
        </authorList>
    </citation>
    <scope>NUCLEOTIDE SEQUENCE</scope>
    <source>
        <strain evidence="1">P2</strain>
    </source>
</reference>
<evidence type="ECO:0000313" key="2">
    <source>
        <dbReference type="Proteomes" id="UP000886501"/>
    </source>
</evidence>